<dbReference type="AlphaFoldDB" id="A0A6N8J886"/>
<dbReference type="Proteomes" id="UP000468388">
    <property type="component" value="Unassembled WGS sequence"/>
</dbReference>
<comment type="caution">
    <text evidence="1">The sequence shown here is derived from an EMBL/GenBank/DDBJ whole genome shotgun (WGS) entry which is preliminary data.</text>
</comment>
<protein>
    <submittedName>
        <fullName evidence="1">Uncharacterized protein</fullName>
    </submittedName>
</protein>
<gene>
    <name evidence="1" type="ORF">GO495_09495</name>
</gene>
<name>A0A6N8J886_9BACT</name>
<organism evidence="1 2">
    <name type="scientific">Chitinophaga oryziterrae</name>
    <dbReference type="NCBI Taxonomy" id="1031224"/>
    <lineage>
        <taxon>Bacteria</taxon>
        <taxon>Pseudomonadati</taxon>
        <taxon>Bacteroidota</taxon>
        <taxon>Chitinophagia</taxon>
        <taxon>Chitinophagales</taxon>
        <taxon>Chitinophagaceae</taxon>
        <taxon>Chitinophaga</taxon>
    </lineage>
</organism>
<accession>A0A6N8J886</accession>
<keyword evidence="2" id="KW-1185">Reference proteome</keyword>
<sequence length="163" mass="19469">MEIGLIKEINKDYIEAVRCYESEIKNNKVSILPDNYINLAFLYWSFAFELFEFNIPNNIKDDYSIIGGNSYQNILDLGLSKYPNNTELHFWKEYFQHIIYGKEFSENDCKQLIEKYGDDESDVPYFFLYLFNKEKYEEKRNKLIDVCNKQPTAKNIYIKSIIA</sequence>
<evidence type="ECO:0000313" key="1">
    <source>
        <dbReference type="EMBL" id="MVT40811.1"/>
    </source>
</evidence>
<proteinExistence type="predicted"/>
<dbReference type="EMBL" id="WRXO01000002">
    <property type="protein sequence ID" value="MVT40811.1"/>
    <property type="molecule type" value="Genomic_DNA"/>
</dbReference>
<evidence type="ECO:0000313" key="2">
    <source>
        <dbReference type="Proteomes" id="UP000468388"/>
    </source>
</evidence>
<dbReference type="RefSeq" id="WP_157299445.1">
    <property type="nucleotide sequence ID" value="NZ_BAAAZB010000010.1"/>
</dbReference>
<dbReference type="OrthoDB" id="961420at2"/>
<reference evidence="1 2" key="1">
    <citation type="submission" date="2019-12" db="EMBL/GenBank/DDBJ databases">
        <title>The draft genomic sequence of strain Chitinophaga oryziterrae JCM 16595.</title>
        <authorList>
            <person name="Zhang X."/>
        </authorList>
    </citation>
    <scope>NUCLEOTIDE SEQUENCE [LARGE SCALE GENOMIC DNA]</scope>
    <source>
        <strain evidence="1 2">JCM 16595</strain>
    </source>
</reference>